<accession>A5Z4V5</accession>
<dbReference type="AlphaFoldDB" id="A5Z4V5"/>
<feature type="transmembrane region" description="Helical" evidence="1">
    <location>
        <begin position="12"/>
        <end position="35"/>
    </location>
</feature>
<evidence type="ECO:0000313" key="3">
    <source>
        <dbReference type="Proteomes" id="UP000006000"/>
    </source>
</evidence>
<organism evidence="2 3">
    <name type="scientific">Eubacterium ventriosum ATCC 27560</name>
    <dbReference type="NCBI Taxonomy" id="411463"/>
    <lineage>
        <taxon>Bacteria</taxon>
        <taxon>Bacillati</taxon>
        <taxon>Bacillota</taxon>
        <taxon>Clostridia</taxon>
        <taxon>Eubacteriales</taxon>
        <taxon>Eubacteriaceae</taxon>
        <taxon>Eubacterium</taxon>
    </lineage>
</organism>
<reference evidence="2 3" key="1">
    <citation type="submission" date="2007-03" db="EMBL/GenBank/DDBJ databases">
        <authorList>
            <person name="Fulton L."/>
            <person name="Clifton S."/>
            <person name="Fulton B."/>
            <person name="Xu J."/>
            <person name="Minx P."/>
            <person name="Pepin K.H."/>
            <person name="Johnson M."/>
            <person name="Thiruvilangam P."/>
            <person name="Bhonagiri V."/>
            <person name="Nash W.E."/>
            <person name="Mardis E.R."/>
            <person name="Wilson R.K."/>
        </authorList>
    </citation>
    <scope>NUCLEOTIDE SEQUENCE [LARGE SCALE GENOMIC DNA]</scope>
    <source>
        <strain evidence="2 3">ATCC 27560</strain>
    </source>
</reference>
<name>A5Z4V5_9FIRM</name>
<evidence type="ECO:0000256" key="1">
    <source>
        <dbReference type="SAM" id="Phobius"/>
    </source>
</evidence>
<proteinExistence type="predicted"/>
<comment type="caution">
    <text evidence="2">The sequence shown here is derived from an EMBL/GenBank/DDBJ whole genome shotgun (WGS) entry which is preliminary data.</text>
</comment>
<keyword evidence="1" id="KW-0472">Membrane</keyword>
<keyword evidence="1" id="KW-0812">Transmembrane</keyword>
<dbReference type="Proteomes" id="UP000006000">
    <property type="component" value="Unassembled WGS sequence"/>
</dbReference>
<keyword evidence="1" id="KW-1133">Transmembrane helix</keyword>
<reference evidence="2 3" key="2">
    <citation type="submission" date="2007-04" db="EMBL/GenBank/DDBJ databases">
        <title>Draft genome sequence of Eubacterium ventriosum (ATCC 27560).</title>
        <authorList>
            <person name="Sudarsanam P."/>
            <person name="Ley R."/>
            <person name="Guruge J."/>
            <person name="Turnbaugh P.J."/>
            <person name="Mahowald M."/>
            <person name="Liep D."/>
            <person name="Gordon J."/>
        </authorList>
    </citation>
    <scope>NUCLEOTIDE SEQUENCE [LARGE SCALE GENOMIC DNA]</scope>
    <source>
        <strain evidence="2 3">ATCC 27560</strain>
    </source>
</reference>
<sequence length="167" mass="18668">MGIGFLSPVQVFYGCVLICISFLVLSGNLCSISLLRGMNTDFPCHIPGNRNTLFGFSVIFRIFPNTAGHLIDPVADFLIRPPVIGVFPLVAGMFNLRCTKIFQSPVDRLCCRCLLFPLFCSSHHDFIGFLLPVDTSLAHGFQAIYSHCDQSRNIHIFTNYAVFNFKL</sequence>
<dbReference type="HOGENOM" id="CLU_1592063_0_0_9"/>
<dbReference type="EMBL" id="AAVL02000029">
    <property type="protein sequence ID" value="EDM52006.1"/>
    <property type="molecule type" value="Genomic_DNA"/>
</dbReference>
<gene>
    <name evidence="2" type="ORF">EUBVEN_00733</name>
</gene>
<evidence type="ECO:0000313" key="2">
    <source>
        <dbReference type="EMBL" id="EDM52006.1"/>
    </source>
</evidence>
<protein>
    <submittedName>
        <fullName evidence="2">Uncharacterized protein</fullName>
    </submittedName>
</protein>